<evidence type="ECO:0000313" key="5">
    <source>
        <dbReference type="Proteomes" id="UP000582643"/>
    </source>
</evidence>
<sequence>MTAPRPARRTGALGLLLLLLLALLPGTATAAPAASSEDGKNDRKAVFGVQPSGPKKPDQRPHFSYGVTGGAAMRDQIALWNYGTRPLTLDVYASDAVNTVDGGFDLLPAGTKPTDAGSWIRLARNKVTVPPKGRVIVPFTLAVPKNVTPGDHTGGIVASLSGTGKDAKGNQVRLDQRVGARVYLRVAGALRPELTVDDVTAEYHGSLNPLAAGSATVTYTVRNTGNVRLGARQAVRVNGLFGSSVIASGVRDLGELLPGSALTVTAEAEGIAPLFHASAVVSVQPVQTRDGVDPRLPSLTRSVPLWTVPWTALGLLLLLAAGVFRRVRSRRNRRGPKAAASPKTSTEKPENPENPELPDKELIVQFSRLTRRTAAGVAVAATTALAGVGILTVPAATAAPLGTARITPGEGADDTSIALTTSGACPAPATHVLVKVTGKGFPADGKNVVGNAPLSTYGQDPTGTGFIVPLTMTMRDYANEAGFTTLEGRYDLTVICRKAFGTETYGDFTGSLWFTSPTVYQDTDPDGANPTGTPTTTATPTPTDTATATPSDTATASPTDTASPSATTSPTATASATGGDTVGVSTSIRPTTASPSATGTGSSDAGGTDGSGSGSGDASGAGGTGGSGGHGGGGLAHTGTDPLLLGLLAAALVAAGTFAVRWARRRGLITFGTH</sequence>
<name>A0A7W7TW58_9ACTN</name>
<organism evidence="4 5">
    <name type="scientific">Streptomyces nymphaeiformis</name>
    <dbReference type="NCBI Taxonomy" id="2663842"/>
    <lineage>
        <taxon>Bacteria</taxon>
        <taxon>Bacillati</taxon>
        <taxon>Actinomycetota</taxon>
        <taxon>Actinomycetes</taxon>
        <taxon>Kitasatosporales</taxon>
        <taxon>Streptomycetaceae</taxon>
        <taxon>Streptomyces</taxon>
    </lineage>
</organism>
<feature type="compositionally biased region" description="Basic and acidic residues" evidence="1">
    <location>
        <begin position="345"/>
        <end position="359"/>
    </location>
</feature>
<feature type="chain" id="PRO_5031231186" description="DUF916 domain-containing protein" evidence="3">
    <location>
        <begin position="31"/>
        <end position="674"/>
    </location>
</feature>
<comment type="caution">
    <text evidence="4">The sequence shown here is derived from an EMBL/GenBank/DDBJ whole genome shotgun (WGS) entry which is preliminary data.</text>
</comment>
<feature type="region of interest" description="Disordered" evidence="1">
    <location>
        <begin position="330"/>
        <end position="359"/>
    </location>
</feature>
<feature type="compositionally biased region" description="Gly residues" evidence="1">
    <location>
        <begin position="607"/>
        <end position="634"/>
    </location>
</feature>
<feature type="signal peptide" evidence="3">
    <location>
        <begin position="1"/>
        <end position="30"/>
    </location>
</feature>
<evidence type="ECO:0000256" key="2">
    <source>
        <dbReference type="SAM" id="Phobius"/>
    </source>
</evidence>
<keyword evidence="5" id="KW-1185">Reference proteome</keyword>
<feature type="transmembrane region" description="Helical" evidence="2">
    <location>
        <begin position="303"/>
        <end position="324"/>
    </location>
</feature>
<feature type="transmembrane region" description="Helical" evidence="2">
    <location>
        <begin position="374"/>
        <end position="396"/>
    </location>
</feature>
<dbReference type="Proteomes" id="UP000582643">
    <property type="component" value="Unassembled WGS sequence"/>
</dbReference>
<feature type="transmembrane region" description="Helical" evidence="2">
    <location>
        <begin position="643"/>
        <end position="663"/>
    </location>
</feature>
<evidence type="ECO:0008006" key="6">
    <source>
        <dbReference type="Google" id="ProtNLM"/>
    </source>
</evidence>
<protein>
    <recommendedName>
        <fullName evidence="6">DUF916 domain-containing protein</fullName>
    </recommendedName>
</protein>
<feature type="compositionally biased region" description="Low complexity" evidence="1">
    <location>
        <begin position="591"/>
        <end position="606"/>
    </location>
</feature>
<dbReference type="AlphaFoldDB" id="A0A7W7TW58"/>
<evidence type="ECO:0000313" key="4">
    <source>
        <dbReference type="EMBL" id="MBB4979632.1"/>
    </source>
</evidence>
<keyword evidence="2" id="KW-1133">Transmembrane helix</keyword>
<gene>
    <name evidence="4" type="ORF">GGE06_000520</name>
</gene>
<reference evidence="4 5" key="1">
    <citation type="submission" date="2020-08" db="EMBL/GenBank/DDBJ databases">
        <title>Genomic Encyclopedia of Type Strains, Phase III (KMG-III): the genomes of soil and plant-associated and newly described type strains.</title>
        <authorList>
            <person name="Whitman W."/>
        </authorList>
    </citation>
    <scope>NUCLEOTIDE SEQUENCE [LARGE SCALE GENOMIC DNA]</scope>
    <source>
        <strain evidence="4 5">SFB5A</strain>
    </source>
</reference>
<proteinExistence type="predicted"/>
<evidence type="ECO:0000256" key="1">
    <source>
        <dbReference type="SAM" id="MobiDB-lite"/>
    </source>
</evidence>
<feature type="region of interest" description="Disordered" evidence="1">
    <location>
        <begin position="521"/>
        <end position="634"/>
    </location>
</feature>
<evidence type="ECO:0000256" key="3">
    <source>
        <dbReference type="SAM" id="SignalP"/>
    </source>
</evidence>
<accession>A0A7W7TW58</accession>
<keyword evidence="2" id="KW-0472">Membrane</keyword>
<feature type="compositionally biased region" description="Low complexity" evidence="1">
    <location>
        <begin position="526"/>
        <end position="579"/>
    </location>
</feature>
<keyword evidence="2" id="KW-0812">Transmembrane</keyword>
<dbReference type="EMBL" id="JACHJY010000001">
    <property type="protein sequence ID" value="MBB4979632.1"/>
    <property type="molecule type" value="Genomic_DNA"/>
</dbReference>
<feature type="region of interest" description="Disordered" evidence="1">
    <location>
        <begin position="31"/>
        <end position="64"/>
    </location>
</feature>
<keyword evidence="3" id="KW-0732">Signal</keyword>
<dbReference type="RefSeq" id="WP_184929929.1">
    <property type="nucleotide sequence ID" value="NZ_JACHJY010000001.1"/>
</dbReference>